<name>A0A6L2JVN4_TANCI</name>
<dbReference type="AlphaFoldDB" id="A0A6L2JVN4"/>
<evidence type="ECO:0000313" key="1">
    <source>
        <dbReference type="EMBL" id="GEU40617.1"/>
    </source>
</evidence>
<comment type="caution">
    <text evidence="1">The sequence shown here is derived from an EMBL/GenBank/DDBJ whole genome shotgun (WGS) entry which is preliminary data.</text>
</comment>
<sequence length="249" mass="28397">MYLYGNSSIDTPNLNSFNDPPNVFTYPPQPQYESYSCELCGNDAHYGYDCPPWFSLVYEQEPSYNQNFGDNYYPPNSLSFPQQYLCCKNYGGPHESFQCQPMDQNYFEPNPNYSSFYQPSQYPIDQSPSQEIKHAANLSNYTTEPSRCFNFIYDDDDDYEESTIPLNGIVSQIPPSIAITSVLRTMEPEDSLIMGDEDLSTIPEKESDEFIKSSVDDLVPILSESEDTSDSECDLPFCDNSMTFSNPLL</sequence>
<proteinExistence type="predicted"/>
<protein>
    <submittedName>
        <fullName evidence="1">Uncharacterized protein</fullName>
    </submittedName>
</protein>
<dbReference type="EMBL" id="BKCJ010001327">
    <property type="protein sequence ID" value="GEU40617.1"/>
    <property type="molecule type" value="Genomic_DNA"/>
</dbReference>
<reference evidence="1" key="1">
    <citation type="journal article" date="2019" name="Sci. Rep.">
        <title>Draft genome of Tanacetum cinerariifolium, the natural source of mosquito coil.</title>
        <authorList>
            <person name="Yamashiro T."/>
            <person name="Shiraishi A."/>
            <person name="Satake H."/>
            <person name="Nakayama K."/>
        </authorList>
    </citation>
    <scope>NUCLEOTIDE SEQUENCE</scope>
</reference>
<gene>
    <name evidence="1" type="ORF">Tci_012595</name>
</gene>
<accession>A0A6L2JVN4</accession>
<organism evidence="1">
    <name type="scientific">Tanacetum cinerariifolium</name>
    <name type="common">Dalmatian daisy</name>
    <name type="synonym">Chrysanthemum cinerariifolium</name>
    <dbReference type="NCBI Taxonomy" id="118510"/>
    <lineage>
        <taxon>Eukaryota</taxon>
        <taxon>Viridiplantae</taxon>
        <taxon>Streptophyta</taxon>
        <taxon>Embryophyta</taxon>
        <taxon>Tracheophyta</taxon>
        <taxon>Spermatophyta</taxon>
        <taxon>Magnoliopsida</taxon>
        <taxon>eudicotyledons</taxon>
        <taxon>Gunneridae</taxon>
        <taxon>Pentapetalae</taxon>
        <taxon>asterids</taxon>
        <taxon>campanulids</taxon>
        <taxon>Asterales</taxon>
        <taxon>Asteraceae</taxon>
        <taxon>Asteroideae</taxon>
        <taxon>Anthemideae</taxon>
        <taxon>Anthemidinae</taxon>
        <taxon>Tanacetum</taxon>
    </lineage>
</organism>